<organism evidence="1 2">
    <name type="scientific">Tanacetum coccineum</name>
    <dbReference type="NCBI Taxonomy" id="301880"/>
    <lineage>
        <taxon>Eukaryota</taxon>
        <taxon>Viridiplantae</taxon>
        <taxon>Streptophyta</taxon>
        <taxon>Embryophyta</taxon>
        <taxon>Tracheophyta</taxon>
        <taxon>Spermatophyta</taxon>
        <taxon>Magnoliopsida</taxon>
        <taxon>eudicotyledons</taxon>
        <taxon>Gunneridae</taxon>
        <taxon>Pentapetalae</taxon>
        <taxon>asterids</taxon>
        <taxon>campanulids</taxon>
        <taxon>Asterales</taxon>
        <taxon>Asteraceae</taxon>
        <taxon>Asteroideae</taxon>
        <taxon>Anthemideae</taxon>
        <taxon>Anthemidinae</taxon>
        <taxon>Tanacetum</taxon>
    </lineage>
</organism>
<evidence type="ECO:0000313" key="1">
    <source>
        <dbReference type="EMBL" id="GJT34426.1"/>
    </source>
</evidence>
<evidence type="ECO:0000313" key="2">
    <source>
        <dbReference type="Proteomes" id="UP001151760"/>
    </source>
</evidence>
<name>A0ABQ5D875_9ASTR</name>
<reference evidence="1" key="1">
    <citation type="journal article" date="2022" name="Int. J. Mol. Sci.">
        <title>Draft Genome of Tanacetum Coccineum: Genomic Comparison of Closely Related Tanacetum-Family Plants.</title>
        <authorList>
            <person name="Yamashiro T."/>
            <person name="Shiraishi A."/>
            <person name="Nakayama K."/>
            <person name="Satake H."/>
        </authorList>
    </citation>
    <scope>NUCLEOTIDE SEQUENCE</scope>
</reference>
<feature type="non-terminal residue" evidence="1">
    <location>
        <position position="1"/>
    </location>
</feature>
<proteinExistence type="predicted"/>
<accession>A0ABQ5D875</accession>
<gene>
    <name evidence="1" type="ORF">Tco_0924845</name>
</gene>
<comment type="caution">
    <text evidence="1">The sequence shown here is derived from an EMBL/GenBank/DDBJ whole genome shotgun (WGS) entry which is preliminary data.</text>
</comment>
<keyword evidence="2" id="KW-1185">Reference proteome</keyword>
<protein>
    <submittedName>
        <fullName evidence="1">Uncharacterized protein</fullName>
    </submittedName>
</protein>
<sequence>LWKLKFIEEPLKIMDREVKRLNIVEFLSLMFGGIREDVPSSSIDFDMGFASFVLGDNPILSSMPPISSLPSLMVCGIGDRDLLNRVVVMTSLAVMIMAAPAPTSDDLIYALSFSQKQALGVLRDIELI</sequence>
<reference evidence="1" key="2">
    <citation type="submission" date="2022-01" db="EMBL/GenBank/DDBJ databases">
        <authorList>
            <person name="Yamashiro T."/>
            <person name="Shiraishi A."/>
            <person name="Satake H."/>
            <person name="Nakayama K."/>
        </authorList>
    </citation>
    <scope>NUCLEOTIDE SEQUENCE</scope>
</reference>
<dbReference type="EMBL" id="BQNB010014962">
    <property type="protein sequence ID" value="GJT34426.1"/>
    <property type="molecule type" value="Genomic_DNA"/>
</dbReference>
<dbReference type="Proteomes" id="UP001151760">
    <property type="component" value="Unassembled WGS sequence"/>
</dbReference>